<dbReference type="GO" id="GO:0080044">
    <property type="term" value="F:quercetin 7-O-glucosyltransferase activity"/>
    <property type="evidence" value="ECO:0007669"/>
    <property type="project" value="TreeGrafter"/>
</dbReference>
<keyword evidence="6" id="KW-1185">Reference proteome</keyword>
<dbReference type="PROSITE" id="PS00375">
    <property type="entry name" value="UDPGT"/>
    <property type="match status" value="1"/>
</dbReference>
<comment type="similarity">
    <text evidence="1 4">Belongs to the UDP-glycosyltransferase family.</text>
</comment>
<proteinExistence type="inferred from homology"/>
<evidence type="ECO:0000256" key="2">
    <source>
        <dbReference type="ARBA" id="ARBA00022676"/>
    </source>
</evidence>
<protein>
    <recommendedName>
        <fullName evidence="5">Glycosyltransferase</fullName>
        <ecNumber evidence="5">2.4.1.-</ecNumber>
    </recommendedName>
</protein>
<evidence type="ECO:0000256" key="5">
    <source>
        <dbReference type="RuleBase" id="RU362057"/>
    </source>
</evidence>
<dbReference type="AlphaFoldDB" id="A0A8B7D1A6"/>
<evidence type="ECO:0000256" key="4">
    <source>
        <dbReference type="RuleBase" id="RU003718"/>
    </source>
</evidence>
<organism evidence="6 7">
    <name type="scientific">Phoenix dactylifera</name>
    <name type="common">Date palm</name>
    <dbReference type="NCBI Taxonomy" id="42345"/>
    <lineage>
        <taxon>Eukaryota</taxon>
        <taxon>Viridiplantae</taxon>
        <taxon>Streptophyta</taxon>
        <taxon>Embryophyta</taxon>
        <taxon>Tracheophyta</taxon>
        <taxon>Spermatophyta</taxon>
        <taxon>Magnoliopsida</taxon>
        <taxon>Liliopsida</taxon>
        <taxon>Arecaceae</taxon>
        <taxon>Coryphoideae</taxon>
        <taxon>Phoeniceae</taxon>
        <taxon>Phoenix</taxon>
    </lineage>
</organism>
<dbReference type="EC" id="2.4.1.-" evidence="5"/>
<dbReference type="FunFam" id="3.40.50.2000:FF:000065">
    <property type="entry name" value="Glycosyltransferase"/>
    <property type="match status" value="1"/>
</dbReference>
<evidence type="ECO:0000256" key="3">
    <source>
        <dbReference type="ARBA" id="ARBA00022679"/>
    </source>
</evidence>
<dbReference type="GO" id="GO:0080043">
    <property type="term" value="F:quercetin 3-O-glucosyltransferase activity"/>
    <property type="evidence" value="ECO:0007669"/>
    <property type="project" value="TreeGrafter"/>
</dbReference>
<dbReference type="GeneID" id="103722409"/>
<dbReference type="RefSeq" id="XP_008811183.2">
    <property type="nucleotide sequence ID" value="XM_008812961.3"/>
</dbReference>
<evidence type="ECO:0000313" key="6">
    <source>
        <dbReference type="Proteomes" id="UP000228380"/>
    </source>
</evidence>
<evidence type="ECO:0000256" key="1">
    <source>
        <dbReference type="ARBA" id="ARBA00009995"/>
    </source>
</evidence>
<gene>
    <name evidence="7" type="primary">LOC103722409</name>
</gene>
<keyword evidence="3 4" id="KW-0808">Transferase</keyword>
<name>A0A8B7D1A6_PHODC</name>
<keyword evidence="2 4" id="KW-0328">Glycosyltransferase</keyword>
<accession>A0A8B7D1A6</accession>
<dbReference type="PANTHER" id="PTHR11926">
    <property type="entry name" value="GLUCOSYL/GLUCURONOSYL TRANSFERASES"/>
    <property type="match status" value="1"/>
</dbReference>
<dbReference type="OrthoDB" id="5835829at2759"/>
<dbReference type="InterPro" id="IPR035595">
    <property type="entry name" value="UDP_glycos_trans_CS"/>
</dbReference>
<dbReference type="Proteomes" id="UP000228380">
    <property type="component" value="Unplaced"/>
</dbReference>
<sequence length="478" mass="54033">MRPHAVIIPYTGSGHINPMLKLAKLLHSKGCYVTFINTEFSRERILRNEGPNALKGSDEGFRFETIPGSLSPSDQENPQQVLKLCPSTQKSCAAALEELLVKLNDSSDVPPVTCIILNGLMIFSLDVAEKLGVPALVFCTTSACGFMGTIHLGELIKRGYTPLEDERCLTNGYLDTVIDWIPGMKDIRLRDLTSFLRTTDPDDSLLKTEMEETNNTFRAWGLILNTFDRMECNVLDALKRMFPRMYTVGPLSALLNQTTENQWNSVRLSLWEENHGCLQWLDTQRAASVVYVNFGSLTTMTVEQLMEFAWGVADSNHPFMCIIRPDLVAGGLEALPKEFIIKTEDRSFLTSWCPQEEVLSHPAIGCFLTHSGWNSTMESVCGGVPMICWPNFADQYTNCRYADKEWEIGVEIDQEVKREQVMGTVREVMEGERGKEMRKNAMKWKERAEQATRQGGSSYENMERLAKDLNQFMIMRTG</sequence>
<dbReference type="FunFam" id="3.40.50.2000:FF:000027">
    <property type="entry name" value="Glycosyltransferase"/>
    <property type="match status" value="1"/>
</dbReference>
<dbReference type="CDD" id="cd03784">
    <property type="entry name" value="GT1_Gtf-like"/>
    <property type="match status" value="1"/>
</dbReference>
<dbReference type="PANTHER" id="PTHR11926:SF1498">
    <property type="entry name" value="GLYCOSYLTRANSFERASE"/>
    <property type="match status" value="1"/>
</dbReference>
<dbReference type="InterPro" id="IPR002213">
    <property type="entry name" value="UDP_glucos_trans"/>
</dbReference>
<reference evidence="7" key="1">
    <citation type="submission" date="2025-08" db="UniProtKB">
        <authorList>
            <consortium name="RefSeq"/>
        </authorList>
    </citation>
    <scope>IDENTIFICATION</scope>
    <source>
        <tissue evidence="7">Young leaves</tissue>
    </source>
</reference>
<evidence type="ECO:0000313" key="7">
    <source>
        <dbReference type="RefSeq" id="XP_008811183.2"/>
    </source>
</evidence>
<dbReference type="KEGG" id="pda:103722409"/>
<dbReference type="Gene3D" id="3.40.50.2000">
    <property type="entry name" value="Glycogen Phosphorylase B"/>
    <property type="match status" value="2"/>
</dbReference>
<dbReference type="Pfam" id="PF00201">
    <property type="entry name" value="UDPGT"/>
    <property type="match status" value="1"/>
</dbReference>
<dbReference type="SUPFAM" id="SSF53756">
    <property type="entry name" value="UDP-Glycosyltransferase/glycogen phosphorylase"/>
    <property type="match status" value="1"/>
</dbReference>